<evidence type="ECO:0000313" key="3">
    <source>
        <dbReference type="Proteomes" id="UP000198589"/>
    </source>
</evidence>
<organism evidence="2 3">
    <name type="scientific">Blastococcus tunisiensis</name>
    <dbReference type="NCBI Taxonomy" id="1798228"/>
    <lineage>
        <taxon>Bacteria</taxon>
        <taxon>Bacillati</taxon>
        <taxon>Actinomycetota</taxon>
        <taxon>Actinomycetes</taxon>
        <taxon>Geodermatophilales</taxon>
        <taxon>Geodermatophilaceae</taxon>
        <taxon>Blastococcus</taxon>
    </lineage>
</organism>
<dbReference type="RefSeq" id="WP_092194980.1">
    <property type="nucleotide sequence ID" value="NZ_FOND01000001.1"/>
</dbReference>
<feature type="transmembrane region" description="Helical" evidence="1">
    <location>
        <begin position="96"/>
        <end position="125"/>
    </location>
</feature>
<protein>
    <submittedName>
        <fullName evidence="2">Short-chain fatty acids transporter</fullName>
    </submittedName>
</protein>
<accession>A0A1I1WEM5</accession>
<dbReference type="EMBL" id="FOND01000001">
    <property type="protein sequence ID" value="SFD91853.1"/>
    <property type="molecule type" value="Genomic_DNA"/>
</dbReference>
<dbReference type="PANTHER" id="PTHR41983">
    <property type="entry name" value="SHORT-CHAIN FATTY ACID TRANSPORTER-RELATED"/>
    <property type="match status" value="1"/>
</dbReference>
<feature type="transmembrane region" description="Helical" evidence="1">
    <location>
        <begin position="340"/>
        <end position="361"/>
    </location>
</feature>
<feature type="transmembrane region" description="Helical" evidence="1">
    <location>
        <begin position="191"/>
        <end position="211"/>
    </location>
</feature>
<gene>
    <name evidence="2" type="ORF">SAMN05216574_101295</name>
</gene>
<dbReference type="InterPro" id="IPR006160">
    <property type="entry name" value="SCFA_transpt_AtoE"/>
</dbReference>
<keyword evidence="1" id="KW-1133">Transmembrane helix</keyword>
<feature type="transmembrane region" description="Helical" evidence="1">
    <location>
        <begin position="249"/>
        <end position="267"/>
    </location>
</feature>
<dbReference type="AlphaFoldDB" id="A0A1I1WEM5"/>
<feature type="transmembrane region" description="Helical" evidence="1">
    <location>
        <begin position="137"/>
        <end position="156"/>
    </location>
</feature>
<sequence>MLRTLSRPLVAGVERYLPGAFVFAVVLTVIVAVLALIFGDIGPAELTRAWGDGLAGLLAFMTQVALVLLLGYTLALTRPVKAGLLRIADVPKSPRAAYAFVAFVSAVASLISFGLGLVVGGVIALEVGRAARRRGTQLHYPLLVASAYSGFAVWHMGYSATGPLAAATPGSFVEEAIGRTIPISETVYSPWNLIAIVIAVAAIIGTVVLMAPKGTDRVIELPERMGEEEPDVALKDPETPAERMEASRVVTLIPGLALLGYLGVYLAQEGFDLTLDIVNWSFLAAILLIVRSPAELAELVGGAVRTVGEVLLQYPLYAGIIGMMTASGLAAQLSGWFTDIASPGTLGLFAFLSAGLLNLFVPSGGGQFAVQAPIFLDAADSLGVDPAVITMAIAYGDQWTNMIQPFWALPLLAVAGLGVRDIFGFTAITCLITGIVFGGTMLVLGGG</sequence>
<evidence type="ECO:0000313" key="2">
    <source>
        <dbReference type="EMBL" id="SFD91853.1"/>
    </source>
</evidence>
<dbReference type="OrthoDB" id="9342495at2"/>
<dbReference type="GO" id="GO:0005886">
    <property type="term" value="C:plasma membrane"/>
    <property type="evidence" value="ECO:0007669"/>
    <property type="project" value="TreeGrafter"/>
</dbReference>
<dbReference type="PANTHER" id="PTHR41983:SF2">
    <property type="entry name" value="SHORT-CHAIN FATTY ACID TRANSPORTER-RELATED"/>
    <property type="match status" value="1"/>
</dbReference>
<keyword evidence="3" id="KW-1185">Reference proteome</keyword>
<keyword evidence="1" id="KW-0472">Membrane</keyword>
<reference evidence="3" key="1">
    <citation type="submission" date="2016-10" db="EMBL/GenBank/DDBJ databases">
        <authorList>
            <person name="Varghese N."/>
            <person name="Submissions S."/>
        </authorList>
    </citation>
    <scope>NUCLEOTIDE SEQUENCE [LARGE SCALE GENOMIC DNA]</scope>
    <source>
        <strain evidence="3">DSM 46838</strain>
    </source>
</reference>
<feature type="transmembrane region" description="Helical" evidence="1">
    <location>
        <begin position="54"/>
        <end position="76"/>
    </location>
</feature>
<proteinExistence type="predicted"/>
<keyword evidence="1" id="KW-0812">Transmembrane</keyword>
<evidence type="ECO:0000256" key="1">
    <source>
        <dbReference type="SAM" id="Phobius"/>
    </source>
</evidence>
<dbReference type="Proteomes" id="UP000198589">
    <property type="component" value="Unassembled WGS sequence"/>
</dbReference>
<name>A0A1I1WEM5_9ACTN</name>
<dbReference type="STRING" id="1798228.SAMN05216574_101295"/>
<dbReference type="Pfam" id="PF02667">
    <property type="entry name" value="SCFA_trans"/>
    <property type="match status" value="1"/>
</dbReference>
<feature type="transmembrane region" description="Helical" evidence="1">
    <location>
        <begin position="311"/>
        <end position="334"/>
    </location>
</feature>
<feature type="transmembrane region" description="Helical" evidence="1">
    <location>
        <begin position="20"/>
        <end position="42"/>
    </location>
</feature>
<feature type="transmembrane region" description="Helical" evidence="1">
    <location>
        <begin position="422"/>
        <end position="444"/>
    </location>
</feature>